<comment type="caution">
    <text evidence="4">The sequence shown here is derived from an EMBL/GenBank/DDBJ whole genome shotgun (WGS) entry which is preliminary data.</text>
</comment>
<sequence length="499" mass="54245">MTAVARKLAKIAFLLAFATTAQGGADEYEKCTTSCACKRRLAAATRYYAKTLETNTKKLKNLQLDMAKLAVAATSGDATAARRSTPALAAAGAIVAACANAVINQAEAIAEHLPAVAKAEQALANMIERQQRTATLKITGTGNAGRFDETSLATTPLTVTSNDQQCPTPNPDKEGSFDGEADAAKNTFDYPKEYETYTVTCASTPGNNCHTAAITSSSGYIQIKRTTSTSQEKSKPNTQWNTQGGQTDVVLTQPIEIGKAATTAATAAIAALQAAASDRSCDKQMTSKSTVTATTFFRRQAIRTLLNEPDNEKESTTPTSQLDTAVTAEYGDTDSQYKEKLWNVIETLKPAITKTNARSTLDINANTPLEQLTEALARQIDEANSKASQTTENNKKENDPSKSDAADKKEEKKEGDNKTTAAERKATEEGKCDKNKCVRDKEKNECKVKEGAVINSFVIYFLFCLQFSIIKFSKCFDNFFNFMQICHFEKILMLLNFFY</sequence>
<evidence type="ECO:0000313" key="4">
    <source>
        <dbReference type="EMBL" id="SCU64915.1"/>
    </source>
</evidence>
<keyword evidence="3" id="KW-0732">Signal</keyword>
<dbReference type="GeneID" id="92382367"/>
<accession>A0A1G4I083</accession>
<keyword evidence="2" id="KW-0472">Membrane</keyword>
<gene>
    <name evidence="4" type="ORF">TEOVI_000843300</name>
</gene>
<evidence type="ECO:0000256" key="3">
    <source>
        <dbReference type="SAM" id="SignalP"/>
    </source>
</evidence>
<organism evidence="4 5">
    <name type="scientific">Trypanosoma equiperdum</name>
    <dbReference type="NCBI Taxonomy" id="5694"/>
    <lineage>
        <taxon>Eukaryota</taxon>
        <taxon>Discoba</taxon>
        <taxon>Euglenozoa</taxon>
        <taxon>Kinetoplastea</taxon>
        <taxon>Metakinetoplastina</taxon>
        <taxon>Trypanosomatida</taxon>
        <taxon>Trypanosomatidae</taxon>
        <taxon>Trypanosoma</taxon>
    </lineage>
</organism>
<keyword evidence="5" id="KW-1185">Reference proteome</keyword>
<dbReference type="AlphaFoldDB" id="A0A1G4I083"/>
<dbReference type="SUPFAM" id="SSF58087">
    <property type="entry name" value="Variant surface glycoprotein (N-terminal domain)"/>
    <property type="match status" value="1"/>
</dbReference>
<feature type="transmembrane region" description="Helical" evidence="2">
    <location>
        <begin position="452"/>
        <end position="470"/>
    </location>
</feature>
<evidence type="ECO:0008006" key="6">
    <source>
        <dbReference type="Google" id="ProtNLM"/>
    </source>
</evidence>
<evidence type="ECO:0000256" key="1">
    <source>
        <dbReference type="SAM" id="MobiDB-lite"/>
    </source>
</evidence>
<dbReference type="RefSeq" id="XP_067076599.1">
    <property type="nucleotide sequence ID" value="XM_067220498.1"/>
</dbReference>
<feature type="compositionally biased region" description="Basic and acidic residues" evidence="1">
    <location>
        <begin position="393"/>
        <end position="425"/>
    </location>
</feature>
<evidence type="ECO:0000313" key="5">
    <source>
        <dbReference type="Proteomes" id="UP000195570"/>
    </source>
</evidence>
<keyword evidence="2" id="KW-1133">Transmembrane helix</keyword>
<name>A0A1G4I083_TRYEQ</name>
<feature type="chain" id="PRO_5009235068" description="Variant surface glycoprotein (VSG)" evidence="3">
    <location>
        <begin position="24"/>
        <end position="499"/>
    </location>
</feature>
<dbReference type="Proteomes" id="UP000195570">
    <property type="component" value="Unassembled WGS sequence"/>
</dbReference>
<protein>
    <recommendedName>
        <fullName evidence="6">Variant surface glycoprotein (VSG)</fullName>
    </recommendedName>
</protein>
<feature type="region of interest" description="Disordered" evidence="1">
    <location>
        <begin position="383"/>
        <end position="425"/>
    </location>
</feature>
<feature type="region of interest" description="Disordered" evidence="1">
    <location>
        <begin position="159"/>
        <end position="178"/>
    </location>
</feature>
<feature type="signal peptide" evidence="3">
    <location>
        <begin position="1"/>
        <end position="23"/>
    </location>
</feature>
<proteinExistence type="predicted"/>
<keyword evidence="2" id="KW-0812">Transmembrane</keyword>
<reference evidence="4" key="1">
    <citation type="submission" date="2016-09" db="EMBL/GenBank/DDBJ databases">
        <authorList>
            <person name="Hebert L."/>
            <person name="Moumen B."/>
        </authorList>
    </citation>
    <scope>NUCLEOTIDE SEQUENCE [LARGE SCALE GENOMIC DNA]</scope>
    <source>
        <strain evidence="4">OVI</strain>
    </source>
</reference>
<evidence type="ECO:0000256" key="2">
    <source>
        <dbReference type="SAM" id="Phobius"/>
    </source>
</evidence>
<dbReference type="EMBL" id="CZPT02000186">
    <property type="protein sequence ID" value="SCU64915.1"/>
    <property type="molecule type" value="Genomic_DNA"/>
</dbReference>
<dbReference type="VEuPathDB" id="TriTrypDB:TEOVI_000843300"/>
<feature type="region of interest" description="Disordered" evidence="1">
    <location>
        <begin position="305"/>
        <end position="328"/>
    </location>
</feature>